<sequence>MKLDNLTFWCAAVFAFGLGIGIATPALASCLDDCRQDRIECRHDCGYNPPEYQAYCFAQCDANYASCASGC</sequence>
<evidence type="ECO:0000256" key="1">
    <source>
        <dbReference type="SAM" id="SignalP"/>
    </source>
</evidence>
<organism evidence="2 3">
    <name type="scientific">Dokdonella fugitiva</name>
    <dbReference type="NCBI Taxonomy" id="328517"/>
    <lineage>
        <taxon>Bacteria</taxon>
        <taxon>Pseudomonadati</taxon>
        <taxon>Pseudomonadota</taxon>
        <taxon>Gammaproteobacteria</taxon>
        <taxon>Lysobacterales</taxon>
        <taxon>Rhodanobacteraceae</taxon>
        <taxon>Dokdonella</taxon>
    </lineage>
</organism>
<comment type="caution">
    <text evidence="2">The sequence shown here is derived from an EMBL/GenBank/DDBJ whole genome shotgun (WGS) entry which is preliminary data.</text>
</comment>
<keyword evidence="3" id="KW-1185">Reference proteome</keyword>
<evidence type="ECO:0000313" key="2">
    <source>
        <dbReference type="EMBL" id="MBA8889293.1"/>
    </source>
</evidence>
<dbReference type="AlphaFoldDB" id="A0A839F2M9"/>
<dbReference type="PROSITE" id="PS51257">
    <property type="entry name" value="PROKAR_LIPOPROTEIN"/>
    <property type="match status" value="1"/>
</dbReference>
<name>A0A839F2M9_9GAMM</name>
<protein>
    <submittedName>
        <fullName evidence="2">Uncharacterized protein</fullName>
    </submittedName>
</protein>
<dbReference type="RefSeq" id="WP_182532331.1">
    <property type="nucleotide sequence ID" value="NZ_JACGXL010000006.1"/>
</dbReference>
<keyword evidence="1" id="KW-0732">Signal</keyword>
<feature type="signal peptide" evidence="1">
    <location>
        <begin position="1"/>
        <end position="28"/>
    </location>
</feature>
<dbReference type="EMBL" id="JACGXL010000006">
    <property type="protein sequence ID" value="MBA8889293.1"/>
    <property type="molecule type" value="Genomic_DNA"/>
</dbReference>
<gene>
    <name evidence="2" type="ORF">FHW12_003536</name>
</gene>
<dbReference type="Proteomes" id="UP000550401">
    <property type="component" value="Unassembled WGS sequence"/>
</dbReference>
<accession>A0A839F2M9</accession>
<evidence type="ECO:0000313" key="3">
    <source>
        <dbReference type="Proteomes" id="UP000550401"/>
    </source>
</evidence>
<reference evidence="2 3" key="1">
    <citation type="submission" date="2020-07" db="EMBL/GenBank/DDBJ databases">
        <title>Genomic Encyclopedia of Type Strains, Phase IV (KMG-V): Genome sequencing to study the core and pangenomes of soil and plant-associated prokaryotes.</title>
        <authorList>
            <person name="Whitman W."/>
        </authorList>
    </citation>
    <scope>NUCLEOTIDE SEQUENCE [LARGE SCALE GENOMIC DNA]</scope>
    <source>
        <strain evidence="2 3">RH2WT43</strain>
    </source>
</reference>
<feature type="chain" id="PRO_5032569880" evidence="1">
    <location>
        <begin position="29"/>
        <end position="71"/>
    </location>
</feature>
<proteinExistence type="predicted"/>